<sequence length="78" mass="9192">MKRKHALHDRLARQQKRVAAHNILQSQPKTELEVCVEIYSQMGWHLMLHTNTSSHKYIFTRTHTHATVSNVHRATSHR</sequence>
<dbReference type="InParanoid" id="A0A482XGE1"/>
<proteinExistence type="predicted"/>
<evidence type="ECO:0000313" key="3">
    <source>
        <dbReference type="Proteomes" id="UP000291343"/>
    </source>
</evidence>
<name>A0A482XGE1_LAOST</name>
<dbReference type="EMBL" id="QKKF02010730">
    <property type="protein sequence ID" value="RZF44411.1"/>
    <property type="molecule type" value="Genomic_DNA"/>
</dbReference>
<dbReference type="Proteomes" id="UP000291343">
    <property type="component" value="Unassembled WGS sequence"/>
</dbReference>
<evidence type="ECO:0000313" key="2">
    <source>
        <dbReference type="EMBL" id="RZF47540.1"/>
    </source>
</evidence>
<dbReference type="EMBL" id="QKKF02004048">
    <property type="protein sequence ID" value="RZF47540.1"/>
    <property type="molecule type" value="Genomic_DNA"/>
</dbReference>
<reference evidence="1 3" key="1">
    <citation type="journal article" date="2017" name="Gigascience">
        <title>Genome sequence of the small brown planthopper, Laodelphax striatellus.</title>
        <authorList>
            <person name="Zhu J."/>
            <person name="Jiang F."/>
            <person name="Wang X."/>
            <person name="Yang P."/>
            <person name="Bao Y."/>
            <person name="Zhao W."/>
            <person name="Wang W."/>
            <person name="Lu H."/>
            <person name="Wang Q."/>
            <person name="Cui N."/>
            <person name="Li J."/>
            <person name="Chen X."/>
            <person name="Luo L."/>
            <person name="Yu J."/>
            <person name="Kang L."/>
            <person name="Cui F."/>
        </authorList>
    </citation>
    <scope>NUCLEOTIDE SEQUENCE [LARGE SCALE GENOMIC DNA]</scope>
    <source>
        <strain evidence="1">Lst14</strain>
        <tissue evidence="1">Whole body</tissue>
    </source>
</reference>
<dbReference type="AlphaFoldDB" id="A0A482XGE1"/>
<comment type="caution">
    <text evidence="1">The sequence shown here is derived from an EMBL/GenBank/DDBJ whole genome shotgun (WGS) entry which is preliminary data.</text>
</comment>
<organism evidence="1 3">
    <name type="scientific">Laodelphax striatellus</name>
    <name type="common">Small brown planthopper</name>
    <name type="synonym">Delphax striatella</name>
    <dbReference type="NCBI Taxonomy" id="195883"/>
    <lineage>
        <taxon>Eukaryota</taxon>
        <taxon>Metazoa</taxon>
        <taxon>Ecdysozoa</taxon>
        <taxon>Arthropoda</taxon>
        <taxon>Hexapoda</taxon>
        <taxon>Insecta</taxon>
        <taxon>Pterygota</taxon>
        <taxon>Neoptera</taxon>
        <taxon>Paraneoptera</taxon>
        <taxon>Hemiptera</taxon>
        <taxon>Auchenorrhyncha</taxon>
        <taxon>Fulgoroidea</taxon>
        <taxon>Delphacidae</taxon>
        <taxon>Criomorphinae</taxon>
        <taxon>Laodelphax</taxon>
    </lineage>
</organism>
<accession>A0A482XGE1</accession>
<gene>
    <name evidence="2" type="ORF">LSTR_LSTR009076</name>
    <name evidence="1" type="ORF">LSTR_LSTR016767</name>
</gene>
<keyword evidence="3" id="KW-1185">Reference proteome</keyword>
<protein>
    <submittedName>
        <fullName evidence="1">Uncharacterized protein</fullName>
    </submittedName>
</protein>
<reference evidence="1" key="2">
    <citation type="submission" date="2019-02" db="EMBL/GenBank/DDBJ databases">
        <authorList>
            <person name="Zhu J."/>
            <person name="Jiang F."/>
            <person name="Wang X."/>
            <person name="Yang P."/>
            <person name="Bao Y."/>
            <person name="Zhao W."/>
            <person name="Wang W."/>
            <person name="Lu H."/>
            <person name="Wang Q."/>
            <person name="Cui N."/>
            <person name="Li J."/>
            <person name="Chen X."/>
            <person name="Luo L."/>
            <person name="Yu J."/>
            <person name="Kang L."/>
            <person name="Cui F."/>
        </authorList>
    </citation>
    <scope>NUCLEOTIDE SEQUENCE</scope>
    <source>
        <strain evidence="1">Lst14</strain>
        <tissue evidence="1">Whole body</tissue>
    </source>
</reference>
<evidence type="ECO:0000313" key="1">
    <source>
        <dbReference type="EMBL" id="RZF44411.1"/>
    </source>
</evidence>
<dbReference type="SMR" id="A0A482XGE1"/>